<evidence type="ECO:0000256" key="3">
    <source>
        <dbReference type="ARBA" id="ARBA00022723"/>
    </source>
</evidence>
<evidence type="ECO:0000313" key="12">
    <source>
        <dbReference type="EMBL" id="TVU13951.1"/>
    </source>
</evidence>
<evidence type="ECO:0000256" key="5">
    <source>
        <dbReference type="ARBA" id="ARBA00022833"/>
    </source>
</evidence>
<dbReference type="InterPro" id="IPR001841">
    <property type="entry name" value="Znf_RING"/>
</dbReference>
<feature type="coiled-coil region" evidence="9">
    <location>
        <begin position="1240"/>
        <end position="1402"/>
    </location>
</feature>
<dbReference type="Pfam" id="PF23266">
    <property type="entry name" value="VPS11_N"/>
    <property type="match status" value="1"/>
</dbReference>
<comment type="subcellular location">
    <subcellularLocation>
        <location evidence="1">Endomembrane system</location>
        <topology evidence="1">Peripheral membrane protein</topology>
    </subcellularLocation>
</comment>
<evidence type="ECO:0000256" key="6">
    <source>
        <dbReference type="ARBA" id="ARBA00023136"/>
    </source>
</evidence>
<keyword evidence="9" id="KW-0175">Coiled coil</keyword>
<dbReference type="GO" id="GO:0005768">
    <property type="term" value="C:endosome"/>
    <property type="evidence" value="ECO:0007669"/>
    <property type="project" value="TreeGrafter"/>
</dbReference>
<comment type="caution">
    <text evidence="12">The sequence shown here is derived from an EMBL/GenBank/DDBJ whole genome shotgun (WGS) entry which is preliminary data.</text>
</comment>
<keyword evidence="3" id="KW-0479">Metal-binding</keyword>
<dbReference type="Proteomes" id="UP000324897">
    <property type="component" value="Unassembled WGS sequence"/>
</dbReference>
<dbReference type="FunFam" id="1.25.40.10:FF:000278">
    <property type="entry name" value="Vacuolar protein sorting-associated protein 11 homolog"/>
    <property type="match status" value="1"/>
</dbReference>
<dbReference type="InterPro" id="IPR036047">
    <property type="entry name" value="F-box-like_dom_sf"/>
</dbReference>
<evidence type="ECO:0000256" key="9">
    <source>
        <dbReference type="SAM" id="Coils"/>
    </source>
</evidence>
<organism evidence="12 13">
    <name type="scientific">Eragrostis curvula</name>
    <name type="common">weeping love grass</name>
    <dbReference type="NCBI Taxonomy" id="38414"/>
    <lineage>
        <taxon>Eukaryota</taxon>
        <taxon>Viridiplantae</taxon>
        <taxon>Streptophyta</taxon>
        <taxon>Embryophyta</taxon>
        <taxon>Tracheophyta</taxon>
        <taxon>Spermatophyta</taxon>
        <taxon>Magnoliopsida</taxon>
        <taxon>Liliopsida</taxon>
        <taxon>Poales</taxon>
        <taxon>Poaceae</taxon>
        <taxon>PACMAD clade</taxon>
        <taxon>Chloridoideae</taxon>
        <taxon>Eragrostideae</taxon>
        <taxon>Eragrostidinae</taxon>
        <taxon>Eragrostis</taxon>
    </lineage>
</organism>
<proteinExistence type="inferred from homology"/>
<sequence>MYQWRKFEFFEEKAAGRGVGGAGPAVPSEIAGRVTCCSGGRGRVAVGCDDGTVGLLDRGFRLSYGFQAYASSVLFLQQLKQRNVLVTVGDDDQSSSQSSGICLKVFDLDKVQDEGSSTTVPFCVQILRIFTDQFPLAKITSFMVLEEAPPILLIAIGLDNGFIYCIKGDIARERITRFKLQVEAGSDGGTSLPITGLGFRVEGQAHQLFAVTPTSVSLFSLHIQPPRRQTLDQIGCQTNAVAMSDRMDLIIGRPEAVYFYEVDGRGPCWAFDGEKKFVGWFRGYLVCIIEDQRTHKNILNVYDLKNRLIAHSMPVGDVLHLVTEWGYIILIMSDKKIMCIGEKDMESKLDMLFKKNLYTVAINLVQSQQADPASTAEVLRKYGDHLYGKQEYDEAMSQYINTIGHLEPSYVIQKFLDAKRIYNLTNYLEKLHDRGLASKDHTTLLLNCYTKLKDVEKLNQFIKDEDGIGEIKFDVETAIRVCRAAGYHEHAMFVAKKAGRHELYLKILLEDLGRYDEALQYISGLEANQAGLTVKEYGKILVEHRPAETVEILLRLCTDIGDPATRRGSNSMHLLTIPSPMDFVNIFVHSPQYLMEFLENYITLVKDSPAQTEIHNTLLELYISNDLSFPSMSQENGFEDHNIKETKGKENANGHKSGSRVKANLGKEDSKMTKNIAARRRKGLELLKSAWTSEMEDPLYDVDLALILCNTNAFKDGLLFLYEKLKLYKEVISCYKQAHDHEGLIACCKKLGDSSQGGDPSLWGDLLKYFGELGEDCSKEVKEVLTYIEKEDVVPPIVVLQTLSKNPCLTLSVVKDYIARKLEQESKLIEDDRKSIDKYQVRSLKNSIGVAMGLWVNIVCLYCPEETELMKREIEDLKTNAKVFQLSKCTACTFTLDLPAVHFMCMHSFHLRCLGDNEKECPECAPEYRSVMESKQKLEQNARDHDLFFRQLRGSKDGFSVIADYFSKGIVAPWRESWETAMPRCDEAVEAAAVRLARKIRKRRELSSSGASDPSAAARRRLRSRRPAVLLPTRRRSSGGVGGRGELPRSGGDMSESSRSRHCRLADDGTRPSGAARRLVGAFWQVDKDMLFEGDAEPAVRRSVVPWSGASTEVSKSSRRSGSKILEADSKGSRCNGHRRWLSVDMLSNGSAMEAGTYSQDDVSRCAAKKTVNLQDLYNSLIASKELVKVLAHIWGPGELNPSTVSLISALSSELDVARSHVRRLIKEQKSDSHDIEGFKNQLTEQMESWKAKQKEKVANALQFIVTELDSEKKSRKRAERINKKLSTTLANTEASLQAATKELERERKSKGRVEKICSELIRGIDEDKAEVEALKRETAKAQEELHKEREMLQLADEWREQRVQMKLLEARIQFEEKNAAVNQLRDELQAYLDTKKDHELVNDPMQSSQASENGAAAHDAVAKQKGECGDDSEDNATEGSEMHSIELNVDGNSKTFTWSYTPSSKGRQRHESFSDRGMDGADSCRFDQNFQGMDEELEGEWAEGCSNGMMNLDHDEERYQAIKNLREQMLAGSGFTLSQGRENSEREYCAFAPRNAAAGTAASALRDDLLISHVFWRLPVESLIRAKLVCRSWRAAVEDPCFVCRHLELSSCARRPPSFLVVPRADDPDNASVSEDVSFHRLLLDEARTPETADVELVFETAVFVCNPATREFVALPIKDRAPPAALDYDASRDRYVVARYFYREYREFKDEVTGDDWLDFDIGHEIFTLGGDVSDGDWELTDDPPHAIGAEFHHRVDHVTELSGKLCYVRPATFTAFDVWVADENGLQRPE</sequence>
<feature type="compositionally biased region" description="Basic and acidic residues" evidence="10">
    <location>
        <begin position="1470"/>
        <end position="1481"/>
    </location>
</feature>
<protein>
    <recommendedName>
        <fullName evidence="11">RING-type domain-containing protein</fullName>
    </recommendedName>
</protein>
<evidence type="ECO:0000256" key="8">
    <source>
        <dbReference type="PROSITE-ProRule" id="PRU01006"/>
    </source>
</evidence>
<dbReference type="OrthoDB" id="2019970at2759"/>
<dbReference type="InterPro" id="IPR057308">
    <property type="entry name" value="CHCR_PEP5_VPS11"/>
</dbReference>
<dbReference type="InterPro" id="IPR000547">
    <property type="entry name" value="Clathrin_H-chain/VPS_repeat"/>
</dbReference>
<keyword evidence="6" id="KW-0472">Membrane</keyword>
<dbReference type="PANTHER" id="PTHR23323:SF24">
    <property type="entry name" value="VACUOLAR PROTEIN SORTING-ASSOCIATED PROTEIN 11 HOMOLOG"/>
    <property type="match status" value="1"/>
</dbReference>
<dbReference type="GO" id="GO:0006886">
    <property type="term" value="P:intracellular protein transport"/>
    <property type="evidence" value="ECO:0007669"/>
    <property type="project" value="UniProtKB-UniRule"/>
</dbReference>
<feature type="repeat" description="CHCR" evidence="8">
    <location>
        <begin position="568"/>
        <end position="779"/>
    </location>
</feature>
<dbReference type="Pfam" id="PF00646">
    <property type="entry name" value="F-box"/>
    <property type="match status" value="1"/>
</dbReference>
<dbReference type="SUPFAM" id="SSF81383">
    <property type="entry name" value="F-box domain"/>
    <property type="match status" value="1"/>
</dbReference>
<feature type="region of interest" description="Disordered" evidence="10">
    <location>
        <begin position="1405"/>
        <end position="1481"/>
    </location>
</feature>
<dbReference type="PROSITE" id="PS50089">
    <property type="entry name" value="ZF_RING_2"/>
    <property type="match status" value="1"/>
</dbReference>
<dbReference type="GO" id="GO:0007033">
    <property type="term" value="P:vacuole organization"/>
    <property type="evidence" value="ECO:0007669"/>
    <property type="project" value="TreeGrafter"/>
</dbReference>
<evidence type="ECO:0000256" key="7">
    <source>
        <dbReference type="PROSITE-ProRule" id="PRU00175"/>
    </source>
</evidence>
<dbReference type="GO" id="GO:0008270">
    <property type="term" value="F:zinc ion binding"/>
    <property type="evidence" value="ECO:0007669"/>
    <property type="project" value="UniProtKB-KW"/>
</dbReference>
<feature type="region of interest" description="Disordered" evidence="10">
    <location>
        <begin position="1003"/>
        <end position="1071"/>
    </location>
</feature>
<feature type="compositionally biased region" description="Basic and acidic residues" evidence="10">
    <location>
        <begin position="1056"/>
        <end position="1070"/>
    </location>
</feature>
<dbReference type="InterPro" id="IPR024763">
    <property type="entry name" value="VPS11_C"/>
</dbReference>
<dbReference type="GO" id="GO:0006904">
    <property type="term" value="P:vesicle docking involved in exocytosis"/>
    <property type="evidence" value="ECO:0007669"/>
    <property type="project" value="TreeGrafter"/>
</dbReference>
<dbReference type="PANTHER" id="PTHR23323">
    <property type="entry name" value="VACUOLAR PROTEIN SORTING-ASSOCIATED PROTEIN"/>
    <property type="match status" value="1"/>
</dbReference>
<name>A0A5J9TTC5_9POAL</name>
<evidence type="ECO:0000256" key="1">
    <source>
        <dbReference type="ARBA" id="ARBA00004184"/>
    </source>
</evidence>
<dbReference type="Pfam" id="PF12451">
    <property type="entry name" value="VPS11_C"/>
    <property type="match status" value="1"/>
</dbReference>
<accession>A0A5J9TTC5</accession>
<dbReference type="CDD" id="cd16688">
    <property type="entry name" value="RING-H2_Vps11"/>
    <property type="match status" value="1"/>
</dbReference>
<evidence type="ECO:0000256" key="4">
    <source>
        <dbReference type="ARBA" id="ARBA00022771"/>
    </source>
</evidence>
<evidence type="ECO:0000259" key="11">
    <source>
        <dbReference type="PROSITE" id="PS50089"/>
    </source>
</evidence>
<feature type="domain" description="RING-type" evidence="11">
    <location>
        <begin position="889"/>
        <end position="924"/>
    </location>
</feature>
<evidence type="ECO:0000313" key="13">
    <source>
        <dbReference type="Proteomes" id="UP000324897"/>
    </source>
</evidence>
<evidence type="ECO:0000256" key="2">
    <source>
        <dbReference type="ARBA" id="ARBA00007070"/>
    </source>
</evidence>
<dbReference type="InterPro" id="IPR001810">
    <property type="entry name" value="F-box_dom"/>
</dbReference>
<reference evidence="12 13" key="1">
    <citation type="journal article" date="2019" name="Sci. Rep.">
        <title>A high-quality genome of Eragrostis curvula grass provides insights into Poaceae evolution and supports new strategies to enhance forage quality.</title>
        <authorList>
            <person name="Carballo J."/>
            <person name="Santos B.A.C.M."/>
            <person name="Zappacosta D."/>
            <person name="Garbus I."/>
            <person name="Selva J.P."/>
            <person name="Gallo C.A."/>
            <person name="Diaz A."/>
            <person name="Albertini E."/>
            <person name="Caccamo M."/>
            <person name="Echenique V."/>
        </authorList>
    </citation>
    <scope>NUCLEOTIDE SEQUENCE [LARGE SCALE GENOMIC DNA]</scope>
    <source>
        <strain evidence="13">cv. Victoria</strain>
        <tissue evidence="12">Leaf</tissue>
    </source>
</reference>
<dbReference type="Gene3D" id="1.20.1280.50">
    <property type="match status" value="1"/>
</dbReference>
<keyword evidence="4 7" id="KW-0863">Zinc-finger</keyword>
<gene>
    <name evidence="12" type="ORF">EJB05_37391</name>
</gene>
<dbReference type="GO" id="GO:0030897">
    <property type="term" value="C:HOPS complex"/>
    <property type="evidence" value="ECO:0007669"/>
    <property type="project" value="TreeGrafter"/>
</dbReference>
<dbReference type="Pfam" id="PF23356">
    <property type="entry name" value="TPR_PEP5_VPS11"/>
    <property type="match status" value="2"/>
</dbReference>
<keyword evidence="13" id="KW-1185">Reference proteome</keyword>
<dbReference type="GO" id="GO:0030674">
    <property type="term" value="F:protein-macromolecule adaptor activity"/>
    <property type="evidence" value="ECO:0007669"/>
    <property type="project" value="TreeGrafter"/>
</dbReference>
<dbReference type="GO" id="GO:0048284">
    <property type="term" value="P:organelle fusion"/>
    <property type="evidence" value="ECO:0007669"/>
    <property type="project" value="TreeGrafter"/>
</dbReference>
<dbReference type="Gramene" id="TVU13951">
    <property type="protein sequence ID" value="TVU13951"/>
    <property type="gene ID" value="EJB05_37391"/>
</dbReference>
<comment type="similarity">
    <text evidence="2">Belongs to the VPS11 family.</text>
</comment>
<feature type="compositionally biased region" description="Low complexity" evidence="10">
    <location>
        <begin position="1007"/>
        <end position="1017"/>
    </location>
</feature>
<evidence type="ECO:0000256" key="10">
    <source>
        <dbReference type="SAM" id="MobiDB-lite"/>
    </source>
</evidence>
<dbReference type="PROSITE" id="PS50236">
    <property type="entry name" value="CHCR"/>
    <property type="match status" value="2"/>
</dbReference>
<dbReference type="EMBL" id="RWGY01000031">
    <property type="protein sequence ID" value="TVU13951.1"/>
    <property type="molecule type" value="Genomic_DNA"/>
</dbReference>
<dbReference type="GO" id="GO:0007032">
    <property type="term" value="P:endosome organization"/>
    <property type="evidence" value="ECO:0007669"/>
    <property type="project" value="TreeGrafter"/>
</dbReference>
<feature type="repeat" description="CHCR" evidence="8">
    <location>
        <begin position="399"/>
        <end position="550"/>
    </location>
</feature>
<feature type="compositionally biased region" description="Polar residues" evidence="10">
    <location>
        <begin position="1451"/>
        <end position="1466"/>
    </location>
</feature>
<keyword evidence="5" id="KW-0862">Zinc</keyword>